<proteinExistence type="predicted"/>
<protein>
    <submittedName>
        <fullName evidence="1">Uncharacterized protein b729L</fullName>
    </submittedName>
</protein>
<accession>A7IXQ4</accession>
<sequence length="76" mass="9355">MCRNCKWGFWSEYLLQHIHGISERKLGKFQHLHGQFYREQFIRWEQHAHGIRNCTQYFGNIEHDHGIRCRKRLDDG</sequence>
<evidence type="ECO:0000313" key="1">
    <source>
        <dbReference type="EMBL" id="ABT15128.1"/>
    </source>
</evidence>
<dbReference type="GeneID" id="5658725"/>
<evidence type="ECO:0000313" key="2">
    <source>
        <dbReference type="Proteomes" id="UP000202419"/>
    </source>
</evidence>
<name>A7IXQ4_PBCVN</name>
<dbReference type="Proteomes" id="UP000202419">
    <property type="component" value="Segment"/>
</dbReference>
<organismHost>
    <name type="scientific">Chlorella</name>
    <dbReference type="NCBI Taxonomy" id="3071"/>
</organismHost>
<dbReference type="EMBL" id="DQ491002">
    <property type="protein sequence ID" value="ABT15128.1"/>
    <property type="molecule type" value="Genomic_DNA"/>
</dbReference>
<keyword evidence="2" id="KW-1185">Reference proteome</keyword>
<dbReference type="RefSeq" id="YP_001497925.1">
    <property type="nucleotide sequence ID" value="NC_009898.1"/>
</dbReference>
<organism evidence="1 2">
    <name type="scientific">Paramecium bursaria Chlorella virus NY2A</name>
    <name type="common">PBCV-NY2A</name>
    <dbReference type="NCBI Taxonomy" id="46021"/>
    <lineage>
        <taxon>Viruses</taxon>
        <taxon>Varidnaviria</taxon>
        <taxon>Bamfordvirae</taxon>
        <taxon>Nucleocytoviricota</taxon>
        <taxon>Megaviricetes</taxon>
        <taxon>Algavirales</taxon>
        <taxon>Phycodnaviridae</taxon>
        <taxon>Chlorovirus</taxon>
        <taxon>Chlorovirus americanus</taxon>
    </lineage>
</organism>
<gene>
    <name evidence="1" type="primary">b729L</name>
    <name evidence="1" type="ORF">NY2A_b729L</name>
</gene>
<dbReference type="KEGG" id="vg:5658725"/>
<reference evidence="1 2" key="1">
    <citation type="journal article" date="2007" name="Virology">
        <title>Sequence and annotation of the 369-kb NY-2A and the 345-kb AR158 viruses that infect Chlorella NC64A.</title>
        <authorList>
            <person name="Fitzgerald L.A."/>
            <person name="Graves M.V."/>
            <person name="Li X."/>
            <person name="Feldblyum T."/>
            <person name="Nierman W.C."/>
            <person name="Van Etten J.L."/>
        </authorList>
    </citation>
    <scope>NUCLEOTIDE SEQUENCE [LARGE SCALE GENOMIC DNA]</scope>
    <source>
        <strain evidence="1 2">NY-2A</strain>
    </source>
</reference>